<organism evidence="7 8">
    <name type="scientific">Schizopora paradoxa</name>
    <dbReference type="NCBI Taxonomy" id="27342"/>
    <lineage>
        <taxon>Eukaryota</taxon>
        <taxon>Fungi</taxon>
        <taxon>Dikarya</taxon>
        <taxon>Basidiomycota</taxon>
        <taxon>Agaricomycotina</taxon>
        <taxon>Agaricomycetes</taxon>
        <taxon>Hymenochaetales</taxon>
        <taxon>Schizoporaceae</taxon>
        <taxon>Schizopora</taxon>
    </lineage>
</organism>
<dbReference type="InterPro" id="IPR016161">
    <property type="entry name" value="Ald_DH/histidinol_DH"/>
</dbReference>
<dbReference type="OrthoDB" id="310895at2759"/>
<dbReference type="InterPro" id="IPR015590">
    <property type="entry name" value="Aldehyde_DH_dom"/>
</dbReference>
<evidence type="ECO:0000256" key="5">
    <source>
        <dbReference type="RuleBase" id="RU003345"/>
    </source>
</evidence>
<comment type="similarity">
    <text evidence="1 5">Belongs to the aldehyde dehydrogenase family.</text>
</comment>
<dbReference type="InterPro" id="IPR016163">
    <property type="entry name" value="Ald_DH_C"/>
</dbReference>
<evidence type="ECO:0000313" key="7">
    <source>
        <dbReference type="EMBL" id="KLO14001.1"/>
    </source>
</evidence>
<dbReference type="STRING" id="27342.A0A0H2SAV5"/>
<dbReference type="EMBL" id="KQ085950">
    <property type="protein sequence ID" value="KLO14001.1"/>
    <property type="molecule type" value="Genomic_DNA"/>
</dbReference>
<keyword evidence="3" id="KW-0520">NAD</keyword>
<dbReference type="InParanoid" id="A0A0H2SAV5"/>
<gene>
    <name evidence="7" type="ORF">SCHPADRAFT_903654</name>
</gene>
<evidence type="ECO:0000256" key="1">
    <source>
        <dbReference type="ARBA" id="ARBA00009986"/>
    </source>
</evidence>
<dbReference type="Gene3D" id="3.40.309.10">
    <property type="entry name" value="Aldehyde Dehydrogenase, Chain A, domain 2"/>
    <property type="match status" value="1"/>
</dbReference>
<dbReference type="InterPro" id="IPR016162">
    <property type="entry name" value="Ald_DH_N"/>
</dbReference>
<dbReference type="Pfam" id="PF00171">
    <property type="entry name" value="Aldedh"/>
    <property type="match status" value="1"/>
</dbReference>
<evidence type="ECO:0000256" key="2">
    <source>
        <dbReference type="ARBA" id="ARBA00023002"/>
    </source>
</evidence>
<evidence type="ECO:0000256" key="3">
    <source>
        <dbReference type="ARBA" id="ARBA00023027"/>
    </source>
</evidence>
<dbReference type="GO" id="GO:0016620">
    <property type="term" value="F:oxidoreductase activity, acting on the aldehyde or oxo group of donors, NAD or NADP as acceptor"/>
    <property type="evidence" value="ECO:0007669"/>
    <property type="project" value="InterPro"/>
</dbReference>
<accession>A0A0H2SAV5</accession>
<sequence>MTESVVPLWIGGQQRLASDGATFEVLNPHDRKVVSVSASASSQDCKDAVEAAQKAFLTWEHTAPTVKRGILLKAADLLESEKYKAKIYKAVNEETAGDDMWGMINVRGSVGPLREAAVLATTIKGESFPSSSIPGGTCIVQRRAYGVILAISPWNAPVGLTLRAIAIPLICGNTVVVKSSELSPRCQAIAIEALHEAGIPPGVVNYLSMSRDSSPKLVPEIIGNPHVRHINFTGSDRVGRIIAGEAAKYLKPCVFELGGKAPAVVLDDANIDDAARHIVQGAMMHAGQICMSTERVIVQKAVSAELIDKVTTLCRKVKAGDVRKDPSVKFPSVMNEVFAENILGMMREAKDAGAEVILGDLTRDGPVIQPHLLKGVKPGMRAWDRESFGPVVGFAVVDTIDEAVELANASDYSLTASLWTRDVNNAIDVASRLRAGCSVVNGSTFHSEVGLGNGGLGGATGYGRFDIDNFTVKRMIVICPKGVKTPMLD</sequence>
<keyword evidence="8" id="KW-1185">Reference proteome</keyword>
<dbReference type="Gene3D" id="3.40.605.10">
    <property type="entry name" value="Aldehyde Dehydrogenase, Chain A, domain 1"/>
    <property type="match status" value="1"/>
</dbReference>
<dbReference type="PROSITE" id="PS00687">
    <property type="entry name" value="ALDEHYDE_DEHYDR_GLU"/>
    <property type="match status" value="1"/>
</dbReference>
<dbReference type="Proteomes" id="UP000053477">
    <property type="component" value="Unassembled WGS sequence"/>
</dbReference>
<dbReference type="PANTHER" id="PTHR42986">
    <property type="entry name" value="BENZALDEHYDE DEHYDROGENASE YFMT"/>
    <property type="match status" value="1"/>
</dbReference>
<proteinExistence type="inferred from homology"/>
<name>A0A0H2SAV5_9AGAM</name>
<evidence type="ECO:0000313" key="8">
    <source>
        <dbReference type="Proteomes" id="UP000053477"/>
    </source>
</evidence>
<evidence type="ECO:0000259" key="6">
    <source>
        <dbReference type="Pfam" id="PF00171"/>
    </source>
</evidence>
<feature type="domain" description="Aldehyde dehydrogenase" evidence="6">
    <location>
        <begin position="18"/>
        <end position="467"/>
    </location>
</feature>
<keyword evidence="2 5" id="KW-0560">Oxidoreductase</keyword>
<evidence type="ECO:0000256" key="4">
    <source>
        <dbReference type="PROSITE-ProRule" id="PRU10007"/>
    </source>
</evidence>
<feature type="active site" evidence="4">
    <location>
        <position position="256"/>
    </location>
</feature>
<dbReference type="AlphaFoldDB" id="A0A0H2SAV5"/>
<protein>
    <submittedName>
        <fullName evidence="7">Aldehyde dehydrogenase</fullName>
    </submittedName>
</protein>
<dbReference type="InterPro" id="IPR029510">
    <property type="entry name" value="Ald_DH_CS_GLU"/>
</dbReference>
<dbReference type="PANTHER" id="PTHR42986:SF1">
    <property type="entry name" value="BENZALDEHYDE DEHYDROGENASE YFMT"/>
    <property type="match status" value="1"/>
</dbReference>
<reference evidence="7 8" key="1">
    <citation type="submission" date="2015-04" db="EMBL/GenBank/DDBJ databases">
        <title>Complete genome sequence of Schizopora paradoxa KUC8140, a cosmopolitan wood degrader in East Asia.</title>
        <authorList>
            <consortium name="DOE Joint Genome Institute"/>
            <person name="Min B."/>
            <person name="Park H."/>
            <person name="Jang Y."/>
            <person name="Kim J.-J."/>
            <person name="Kim K.H."/>
            <person name="Pangilinan J."/>
            <person name="Lipzen A."/>
            <person name="Riley R."/>
            <person name="Grigoriev I.V."/>
            <person name="Spatafora J.W."/>
            <person name="Choi I.-G."/>
        </authorList>
    </citation>
    <scope>NUCLEOTIDE SEQUENCE [LARGE SCALE GENOMIC DNA]</scope>
    <source>
        <strain evidence="7 8">KUC8140</strain>
    </source>
</reference>
<dbReference type="SUPFAM" id="SSF53720">
    <property type="entry name" value="ALDH-like"/>
    <property type="match status" value="1"/>
</dbReference>